<accession>A0A8T0INW4</accession>
<keyword evidence="1" id="KW-0732">Signal</keyword>
<dbReference type="EMBL" id="CM026423">
    <property type="protein sequence ID" value="KAG0584133.1"/>
    <property type="molecule type" value="Genomic_DNA"/>
</dbReference>
<name>A0A8T0INW4_CERPU</name>
<gene>
    <name evidence="2" type="ORF">KC19_3G187700</name>
</gene>
<sequence>MRGAWKAGAGVAVFRRALEVSVLAICTYFFRSEGDQGGCSWWEKLVGVWMIGRSRKQRS</sequence>
<comment type="caution">
    <text evidence="2">The sequence shown here is derived from an EMBL/GenBank/DDBJ whole genome shotgun (WGS) entry which is preliminary data.</text>
</comment>
<dbReference type="AlphaFoldDB" id="A0A8T0INW4"/>
<organism evidence="2 3">
    <name type="scientific">Ceratodon purpureus</name>
    <name type="common">Fire moss</name>
    <name type="synonym">Dicranum purpureum</name>
    <dbReference type="NCBI Taxonomy" id="3225"/>
    <lineage>
        <taxon>Eukaryota</taxon>
        <taxon>Viridiplantae</taxon>
        <taxon>Streptophyta</taxon>
        <taxon>Embryophyta</taxon>
        <taxon>Bryophyta</taxon>
        <taxon>Bryophytina</taxon>
        <taxon>Bryopsida</taxon>
        <taxon>Dicranidae</taxon>
        <taxon>Pseudoditrichales</taxon>
        <taxon>Ditrichaceae</taxon>
        <taxon>Ceratodon</taxon>
    </lineage>
</organism>
<reference evidence="2" key="1">
    <citation type="submission" date="2020-06" db="EMBL/GenBank/DDBJ databases">
        <title>WGS assembly of Ceratodon purpureus strain R40.</title>
        <authorList>
            <person name="Carey S.B."/>
            <person name="Jenkins J."/>
            <person name="Shu S."/>
            <person name="Lovell J.T."/>
            <person name="Sreedasyam A."/>
            <person name="Maumus F."/>
            <person name="Tiley G.P."/>
            <person name="Fernandez-Pozo N."/>
            <person name="Barry K."/>
            <person name="Chen C."/>
            <person name="Wang M."/>
            <person name="Lipzen A."/>
            <person name="Daum C."/>
            <person name="Saski C.A."/>
            <person name="Payton A.C."/>
            <person name="Mcbreen J.C."/>
            <person name="Conrad R.E."/>
            <person name="Kollar L.M."/>
            <person name="Olsson S."/>
            <person name="Huttunen S."/>
            <person name="Landis J.B."/>
            <person name="Wickett N.J."/>
            <person name="Johnson M.G."/>
            <person name="Rensing S.A."/>
            <person name="Grimwood J."/>
            <person name="Schmutz J."/>
            <person name="Mcdaniel S.F."/>
        </authorList>
    </citation>
    <scope>NUCLEOTIDE SEQUENCE</scope>
    <source>
        <strain evidence="2">R40</strain>
    </source>
</reference>
<feature type="signal peptide" evidence="1">
    <location>
        <begin position="1"/>
        <end position="24"/>
    </location>
</feature>
<keyword evidence="3" id="KW-1185">Reference proteome</keyword>
<evidence type="ECO:0000313" key="3">
    <source>
        <dbReference type="Proteomes" id="UP000822688"/>
    </source>
</evidence>
<proteinExistence type="predicted"/>
<dbReference type="Proteomes" id="UP000822688">
    <property type="component" value="Chromosome 3"/>
</dbReference>
<feature type="chain" id="PRO_5035842922" evidence="1">
    <location>
        <begin position="25"/>
        <end position="59"/>
    </location>
</feature>
<protein>
    <submittedName>
        <fullName evidence="2">Uncharacterized protein</fullName>
    </submittedName>
</protein>
<evidence type="ECO:0000256" key="1">
    <source>
        <dbReference type="SAM" id="SignalP"/>
    </source>
</evidence>
<evidence type="ECO:0000313" key="2">
    <source>
        <dbReference type="EMBL" id="KAG0584133.1"/>
    </source>
</evidence>